<dbReference type="AlphaFoldDB" id="A0A2S9KFV2"/>
<name>A0A2S9KFV2_9BURK</name>
<gene>
    <name evidence="2" type="ORF">C6P61_06595</name>
</gene>
<keyword evidence="3" id="KW-1185">Reference proteome</keyword>
<organism evidence="2 3">
    <name type="scientific">Malikia spinosa</name>
    <dbReference type="NCBI Taxonomy" id="86180"/>
    <lineage>
        <taxon>Bacteria</taxon>
        <taxon>Pseudomonadati</taxon>
        <taxon>Pseudomonadota</taxon>
        <taxon>Betaproteobacteria</taxon>
        <taxon>Burkholderiales</taxon>
        <taxon>Comamonadaceae</taxon>
        <taxon>Malikia</taxon>
    </lineage>
</organism>
<accession>A0A2S9KFV2</accession>
<protein>
    <recommendedName>
        <fullName evidence="1">Peptidase S24/S26A/S26B/S26C domain-containing protein</fullName>
    </recommendedName>
</protein>
<dbReference type="RefSeq" id="WP_105729137.1">
    <property type="nucleotide sequence ID" value="NZ_PVLR01000016.1"/>
</dbReference>
<dbReference type="InterPro" id="IPR015927">
    <property type="entry name" value="Peptidase_S24_S26A/B/C"/>
</dbReference>
<dbReference type="Pfam" id="PF00717">
    <property type="entry name" value="Peptidase_S24"/>
    <property type="match status" value="1"/>
</dbReference>
<dbReference type="Proteomes" id="UP000238326">
    <property type="component" value="Unassembled WGS sequence"/>
</dbReference>
<reference evidence="2 3" key="1">
    <citation type="submission" date="2018-03" db="EMBL/GenBank/DDBJ databases">
        <title>Comparative genomics illustrates the genes involved in a hyperalkaliphilic mechanisms of Serpentinomonas isolated from highly-alkaline calcium-rich serpentinized springs.</title>
        <authorList>
            <person name="Suzuki S."/>
            <person name="Ishii S."/>
            <person name="Walworth N."/>
            <person name="Bird L."/>
            <person name="Kuenen J.G."/>
            <person name="Nealson K.H."/>
        </authorList>
    </citation>
    <scope>NUCLEOTIDE SEQUENCE [LARGE SCALE GENOMIC DNA]</scope>
    <source>
        <strain evidence="2 3">83</strain>
    </source>
</reference>
<dbReference type="SUPFAM" id="SSF51306">
    <property type="entry name" value="LexA/Signal peptidase"/>
    <property type="match status" value="1"/>
</dbReference>
<feature type="domain" description="Peptidase S24/S26A/S26B/S26C" evidence="1">
    <location>
        <begin position="121"/>
        <end position="205"/>
    </location>
</feature>
<dbReference type="InterPro" id="IPR050077">
    <property type="entry name" value="LexA_repressor"/>
</dbReference>
<dbReference type="EMBL" id="PVLR01000016">
    <property type="protein sequence ID" value="PRD69306.1"/>
    <property type="molecule type" value="Genomic_DNA"/>
</dbReference>
<dbReference type="CDD" id="cd06529">
    <property type="entry name" value="S24_LexA-like"/>
    <property type="match status" value="1"/>
</dbReference>
<dbReference type="PANTHER" id="PTHR33516:SF2">
    <property type="entry name" value="LEXA REPRESSOR-RELATED"/>
    <property type="match status" value="1"/>
</dbReference>
<evidence type="ECO:0000259" key="1">
    <source>
        <dbReference type="Pfam" id="PF00717"/>
    </source>
</evidence>
<proteinExistence type="predicted"/>
<dbReference type="PANTHER" id="PTHR33516">
    <property type="entry name" value="LEXA REPRESSOR"/>
    <property type="match status" value="1"/>
</dbReference>
<dbReference type="OrthoDB" id="8685853at2"/>
<dbReference type="InterPro" id="IPR039418">
    <property type="entry name" value="LexA-like"/>
</dbReference>
<dbReference type="Gene3D" id="2.10.109.10">
    <property type="entry name" value="Umud Fragment, subunit A"/>
    <property type="match status" value="1"/>
</dbReference>
<comment type="caution">
    <text evidence="2">The sequence shown here is derived from an EMBL/GenBank/DDBJ whole genome shotgun (WGS) entry which is preliminary data.</text>
</comment>
<evidence type="ECO:0000313" key="3">
    <source>
        <dbReference type="Proteomes" id="UP000238326"/>
    </source>
</evidence>
<dbReference type="InterPro" id="IPR036286">
    <property type="entry name" value="LexA/Signal_pep-like_sf"/>
</dbReference>
<sequence length="213" mass="22951">MPPKPIPPELLALRRHNVMALFLRWRLHEIAQGLPGEDRAFAARLGITGAQWSRVKSGTPVGSKLARQFEQACEVDPGWLDQAHDQPGAPAAWPDIPGSEPASPAALASALGLSAQAGPDGPTTLLVRADDDSMRDLGILDGNLLLVDPALVAEPGDIVLVRLDDEYRIRQLCLQDGQLRLLPANPAFAALVPSEGQPWPIWGVVTSVIRRLR</sequence>
<evidence type="ECO:0000313" key="2">
    <source>
        <dbReference type="EMBL" id="PRD69306.1"/>
    </source>
</evidence>